<dbReference type="GO" id="GO:0030288">
    <property type="term" value="C:outer membrane-bounded periplasmic space"/>
    <property type="evidence" value="ECO:0007669"/>
    <property type="project" value="InterPro"/>
</dbReference>
<dbReference type="PANTHER" id="PTHR30251">
    <property type="entry name" value="PILUS ASSEMBLY CHAPERONE"/>
    <property type="match status" value="1"/>
</dbReference>
<comment type="caution">
    <text evidence="9">The sequence shown here is derived from an EMBL/GenBank/DDBJ whole genome shotgun (WGS) entry which is preliminary data.</text>
</comment>
<dbReference type="PRINTS" id="PR00969">
    <property type="entry name" value="CHAPERONPILI"/>
</dbReference>
<feature type="chain" id="PRO_5042862440" evidence="7">
    <location>
        <begin position="21"/>
        <end position="230"/>
    </location>
</feature>
<dbReference type="AlphaFoldDB" id="A0AAP4LDI8"/>
<evidence type="ECO:0000256" key="5">
    <source>
        <dbReference type="ARBA" id="ARBA00023186"/>
    </source>
</evidence>
<dbReference type="InterPro" id="IPR013783">
    <property type="entry name" value="Ig-like_fold"/>
</dbReference>
<name>A0AAP4LDI8_9ENTR</name>
<evidence type="ECO:0000313" key="9">
    <source>
        <dbReference type="EMBL" id="MDK9366377.1"/>
    </source>
</evidence>
<accession>A0AAP4LDI8</accession>
<evidence type="ECO:0000259" key="8">
    <source>
        <dbReference type="Pfam" id="PF00345"/>
    </source>
</evidence>
<comment type="similarity">
    <text evidence="2 6">Belongs to the periplasmic pilus chaperone family.</text>
</comment>
<dbReference type="InterPro" id="IPR018046">
    <property type="entry name" value="Pili_assmbl_chaperone_CS"/>
</dbReference>
<dbReference type="PROSITE" id="PS00635">
    <property type="entry name" value="PILI_CHAPERONE"/>
    <property type="match status" value="1"/>
</dbReference>
<comment type="subcellular location">
    <subcellularLocation>
        <location evidence="1 6">Periplasm</location>
    </subcellularLocation>
</comment>
<dbReference type="Pfam" id="PF00345">
    <property type="entry name" value="PapD_N"/>
    <property type="match status" value="1"/>
</dbReference>
<keyword evidence="10" id="KW-1185">Reference proteome</keyword>
<evidence type="ECO:0000256" key="7">
    <source>
        <dbReference type="SAM" id="SignalP"/>
    </source>
</evidence>
<feature type="domain" description="Pili assembly chaperone N-terminal" evidence="8">
    <location>
        <begin position="22"/>
        <end position="142"/>
    </location>
</feature>
<keyword evidence="4" id="KW-0574">Periplasm</keyword>
<evidence type="ECO:0000256" key="6">
    <source>
        <dbReference type="RuleBase" id="RU003918"/>
    </source>
</evidence>
<feature type="signal peptide" evidence="7">
    <location>
        <begin position="1"/>
        <end position="20"/>
    </location>
</feature>
<keyword evidence="3 7" id="KW-0732">Signal</keyword>
<dbReference type="InterPro" id="IPR016147">
    <property type="entry name" value="Pili_assmbl_chaperone_N"/>
</dbReference>
<evidence type="ECO:0000256" key="2">
    <source>
        <dbReference type="ARBA" id="ARBA00007399"/>
    </source>
</evidence>
<protein>
    <submittedName>
        <fullName evidence="9">Molecular chaperone</fullName>
    </submittedName>
</protein>
<dbReference type="InterPro" id="IPR008962">
    <property type="entry name" value="PapD-like_sf"/>
</dbReference>
<proteinExistence type="inferred from homology"/>
<dbReference type="RefSeq" id="WP_285148794.1">
    <property type="nucleotide sequence ID" value="NZ_JASSOM010000094.1"/>
</dbReference>
<evidence type="ECO:0000313" key="10">
    <source>
        <dbReference type="Proteomes" id="UP001223214"/>
    </source>
</evidence>
<keyword evidence="5 6" id="KW-0143">Chaperone</keyword>
<reference evidence="9 10" key="1">
    <citation type="submission" date="2023-06" db="EMBL/GenBank/DDBJ databases">
        <title>Identification and characterization of antibiotic-resistant Gram-negative bacteria.</title>
        <authorList>
            <person name="Cho G.-S."/>
            <person name="Lee J."/>
            <person name="Tai E."/>
            <person name="Jeong S."/>
            <person name="Kim I."/>
            <person name="Kim B.-E."/>
            <person name="Jeong M.-I."/>
            <person name="Oh K.-K."/>
            <person name="Franz C.M.A.P."/>
        </authorList>
    </citation>
    <scope>NUCLEOTIDE SEQUENCE [LARGE SCALE GENOMIC DNA]</scope>
    <source>
        <strain evidence="9 10">V106_12</strain>
    </source>
</reference>
<dbReference type="Proteomes" id="UP001223214">
    <property type="component" value="Unassembled WGS sequence"/>
</dbReference>
<sequence length="230" mass="25670">MSRFYCVFSSVLLLTFSVQAAVNISTTRVVFNHGETQRTVMLVNDGDYPVVVQSWVDDGAPEKGPSQASAPFVVLPPVLKIQPGEQRELRIMTTGKGLAQDRESLFWLNVYQIPPEMKNAPTGEKVRLTLRNQLKVLWRPKNTGVLTEKSINLLSFRYDGGMIHAVNDSSWNITLAEVSFGDYSTGGIVVLPHSRSMIFNSVPPERRNNTINFVVINDEGNRWGFSAVVN</sequence>
<evidence type="ECO:0000256" key="3">
    <source>
        <dbReference type="ARBA" id="ARBA00022729"/>
    </source>
</evidence>
<evidence type="ECO:0000256" key="4">
    <source>
        <dbReference type="ARBA" id="ARBA00022764"/>
    </source>
</evidence>
<dbReference type="InterPro" id="IPR001829">
    <property type="entry name" value="Pili_assmbl_chaperone_bac"/>
</dbReference>
<dbReference type="InterPro" id="IPR036316">
    <property type="entry name" value="Pili_assmbl_chap_C_dom_sf"/>
</dbReference>
<dbReference type="GO" id="GO:0071555">
    <property type="term" value="P:cell wall organization"/>
    <property type="evidence" value="ECO:0007669"/>
    <property type="project" value="InterPro"/>
</dbReference>
<gene>
    <name evidence="9" type="ORF">QQF32_24580</name>
</gene>
<dbReference type="PANTHER" id="PTHR30251:SF7">
    <property type="entry name" value="FIMBRIAE CHAPARONE"/>
    <property type="match status" value="1"/>
</dbReference>
<dbReference type="EMBL" id="JASSOM010000094">
    <property type="protein sequence ID" value="MDK9366377.1"/>
    <property type="molecule type" value="Genomic_DNA"/>
</dbReference>
<dbReference type="SUPFAM" id="SSF49354">
    <property type="entry name" value="PapD-like"/>
    <property type="match status" value="1"/>
</dbReference>
<dbReference type="Gene3D" id="2.60.40.10">
    <property type="entry name" value="Immunoglobulins"/>
    <property type="match status" value="2"/>
</dbReference>
<dbReference type="InterPro" id="IPR050643">
    <property type="entry name" value="Periplasmic_pilus_chap"/>
</dbReference>
<organism evidence="9 10">
    <name type="scientific">Lelliottia wanjuensis</name>
    <dbReference type="NCBI Taxonomy" id="3050585"/>
    <lineage>
        <taxon>Bacteria</taxon>
        <taxon>Pseudomonadati</taxon>
        <taxon>Pseudomonadota</taxon>
        <taxon>Gammaproteobacteria</taxon>
        <taxon>Enterobacterales</taxon>
        <taxon>Enterobacteriaceae</taxon>
        <taxon>Lelliottia</taxon>
    </lineage>
</organism>
<dbReference type="SUPFAM" id="SSF49584">
    <property type="entry name" value="Periplasmic chaperone C-domain"/>
    <property type="match status" value="1"/>
</dbReference>
<evidence type="ECO:0000256" key="1">
    <source>
        <dbReference type="ARBA" id="ARBA00004418"/>
    </source>
</evidence>